<dbReference type="AlphaFoldDB" id="E2AXU8"/>
<evidence type="ECO:0000259" key="1">
    <source>
        <dbReference type="Pfam" id="PF20700"/>
    </source>
</evidence>
<organism evidence="3">
    <name type="scientific">Camponotus floridanus</name>
    <name type="common">Florida carpenter ant</name>
    <dbReference type="NCBI Taxonomy" id="104421"/>
    <lineage>
        <taxon>Eukaryota</taxon>
        <taxon>Metazoa</taxon>
        <taxon>Ecdysozoa</taxon>
        <taxon>Arthropoda</taxon>
        <taxon>Hexapoda</taxon>
        <taxon>Insecta</taxon>
        <taxon>Pterygota</taxon>
        <taxon>Neoptera</taxon>
        <taxon>Endopterygota</taxon>
        <taxon>Hymenoptera</taxon>
        <taxon>Apocrita</taxon>
        <taxon>Aculeata</taxon>
        <taxon>Formicoidea</taxon>
        <taxon>Formicidae</taxon>
        <taxon>Formicinae</taxon>
        <taxon>Camponotus</taxon>
    </lineage>
</organism>
<feature type="domain" description="Mutator-like transposase" evidence="1">
    <location>
        <begin position="1"/>
        <end position="89"/>
    </location>
</feature>
<dbReference type="EMBL" id="GL443709">
    <property type="protein sequence ID" value="EFN61741.1"/>
    <property type="molecule type" value="Genomic_DNA"/>
</dbReference>
<dbReference type="InParanoid" id="E2AXU8"/>
<gene>
    <name evidence="2" type="ORF">EAG_00134</name>
</gene>
<accession>E2AXU8</accession>
<proteinExistence type="predicted"/>
<dbReference type="Pfam" id="PF20700">
    <property type="entry name" value="Mutator"/>
    <property type="match status" value="1"/>
</dbReference>
<feature type="non-terminal residue" evidence="2">
    <location>
        <position position="1"/>
    </location>
</feature>
<evidence type="ECO:0000313" key="3">
    <source>
        <dbReference type="Proteomes" id="UP000000311"/>
    </source>
</evidence>
<reference evidence="2 3" key="1">
    <citation type="journal article" date="2010" name="Science">
        <title>Genomic comparison of the ants Camponotus floridanus and Harpegnathos saltator.</title>
        <authorList>
            <person name="Bonasio R."/>
            <person name="Zhang G."/>
            <person name="Ye C."/>
            <person name="Mutti N.S."/>
            <person name="Fang X."/>
            <person name="Qin N."/>
            <person name="Donahue G."/>
            <person name="Yang P."/>
            <person name="Li Q."/>
            <person name="Li C."/>
            <person name="Zhang P."/>
            <person name="Huang Z."/>
            <person name="Berger S.L."/>
            <person name="Reinberg D."/>
            <person name="Wang J."/>
            <person name="Liebig J."/>
        </authorList>
    </citation>
    <scope>NUCLEOTIDE SEQUENCE [LARGE SCALE GENOMIC DNA]</scope>
    <source>
        <strain evidence="3">C129</strain>
    </source>
</reference>
<keyword evidence="3" id="KW-1185">Reference proteome</keyword>
<sequence>SKTFKGILDSNPYENLDVKKKECIDHVQKRMGTRLRNLKKNVRGLGGKGKLTGKLIDDLSLYFGLAIRRNHNSIVDMKKEIWATLYHKISTDD</sequence>
<dbReference type="OrthoDB" id="7680010at2759"/>
<dbReference type="Proteomes" id="UP000000311">
    <property type="component" value="Unassembled WGS sequence"/>
</dbReference>
<feature type="non-terminal residue" evidence="2">
    <location>
        <position position="93"/>
    </location>
</feature>
<protein>
    <recommendedName>
        <fullName evidence="1">Mutator-like transposase domain-containing protein</fullName>
    </recommendedName>
</protein>
<dbReference type="InterPro" id="IPR049012">
    <property type="entry name" value="Mutator_transp_dom"/>
</dbReference>
<evidence type="ECO:0000313" key="2">
    <source>
        <dbReference type="EMBL" id="EFN61741.1"/>
    </source>
</evidence>
<name>E2AXU8_CAMFO</name>